<sequence>YSLLQLFSEKQVFVTCFFLGWVAQKFPNLVKEASSNGHEIASHGYSHTLSYRLSENDFFEDVMKAKSILEDLSGRPVLGYRSPGFSGIKEIPWFFDKLIDAGYVYDSSIFPAKHGHGGIRSSCLAPHLIMRADNSIIEFPITVLDIMGYKLCLFGGGYLRLFPYRMIKWGAKYVIKDNRPVIFYIHPREIDPSHPRLPLNSYRTFKSYVNLKTTKNKLDKILDEFQFTTFQKYIKKEQEVNGSNIQE</sequence>
<reference evidence="2" key="1">
    <citation type="submission" date="2018-05" db="EMBL/GenBank/DDBJ databases">
        <authorList>
            <person name="Lanie J.A."/>
            <person name="Ng W.-L."/>
            <person name="Kazmierczak K.M."/>
            <person name="Andrzejewski T.M."/>
            <person name="Davidsen T.M."/>
            <person name="Wayne K.J."/>
            <person name="Tettelin H."/>
            <person name="Glass J.I."/>
            <person name="Rusch D."/>
            <person name="Podicherti R."/>
            <person name="Tsui H.-C.T."/>
            <person name="Winkler M.E."/>
        </authorList>
    </citation>
    <scope>NUCLEOTIDE SEQUENCE</scope>
</reference>
<dbReference type="Pfam" id="PF01522">
    <property type="entry name" value="Polysacc_deac_1"/>
    <property type="match status" value="1"/>
</dbReference>
<dbReference type="InterPro" id="IPR011330">
    <property type="entry name" value="Glyco_hydro/deAcase_b/a-brl"/>
</dbReference>
<dbReference type="SUPFAM" id="SSF88713">
    <property type="entry name" value="Glycoside hydrolase/deacetylase"/>
    <property type="match status" value="1"/>
</dbReference>
<name>A0A382KVC9_9ZZZZ</name>
<dbReference type="PANTHER" id="PTHR47561">
    <property type="entry name" value="POLYSACCHARIDE DEACETYLASE FAMILY PROTEIN (AFU_ORTHOLOGUE AFUA_6G05030)"/>
    <property type="match status" value="1"/>
</dbReference>
<proteinExistence type="predicted"/>
<organism evidence="2">
    <name type="scientific">marine metagenome</name>
    <dbReference type="NCBI Taxonomy" id="408172"/>
    <lineage>
        <taxon>unclassified sequences</taxon>
        <taxon>metagenomes</taxon>
        <taxon>ecological metagenomes</taxon>
    </lineage>
</organism>
<dbReference type="InterPro" id="IPR002509">
    <property type="entry name" value="NODB_dom"/>
</dbReference>
<dbReference type="Pfam" id="PF11959">
    <property type="entry name" value="DUF3473"/>
    <property type="match status" value="1"/>
</dbReference>
<protein>
    <recommendedName>
        <fullName evidence="1">NodB homology domain-containing protein</fullName>
    </recommendedName>
</protein>
<evidence type="ECO:0000313" key="2">
    <source>
        <dbReference type="EMBL" id="SVC28346.1"/>
    </source>
</evidence>
<feature type="domain" description="NodB homology" evidence="1">
    <location>
        <begin position="1"/>
        <end position="247"/>
    </location>
</feature>
<dbReference type="AlphaFoldDB" id="A0A382KVC9"/>
<dbReference type="GO" id="GO:0016810">
    <property type="term" value="F:hydrolase activity, acting on carbon-nitrogen (but not peptide) bonds"/>
    <property type="evidence" value="ECO:0007669"/>
    <property type="project" value="InterPro"/>
</dbReference>
<dbReference type="PANTHER" id="PTHR47561:SF1">
    <property type="entry name" value="POLYSACCHARIDE DEACETYLASE FAMILY PROTEIN (AFU_ORTHOLOGUE AFUA_6G05030)"/>
    <property type="match status" value="1"/>
</dbReference>
<evidence type="ECO:0000259" key="1">
    <source>
        <dbReference type="PROSITE" id="PS51677"/>
    </source>
</evidence>
<dbReference type="CDD" id="cd10941">
    <property type="entry name" value="CE4_PuuE_HpPgdA_like_2"/>
    <property type="match status" value="1"/>
</dbReference>
<gene>
    <name evidence="2" type="ORF">METZ01_LOCUS281200</name>
</gene>
<dbReference type="InterPro" id="IPR022560">
    <property type="entry name" value="DUF3473"/>
</dbReference>
<feature type="non-terminal residue" evidence="2">
    <location>
        <position position="1"/>
    </location>
</feature>
<dbReference type="PROSITE" id="PS51677">
    <property type="entry name" value="NODB"/>
    <property type="match status" value="1"/>
</dbReference>
<dbReference type="InterPro" id="IPR045235">
    <property type="entry name" value="PuuE_HpPgdA-like"/>
</dbReference>
<dbReference type="EMBL" id="UINC01083035">
    <property type="protein sequence ID" value="SVC28346.1"/>
    <property type="molecule type" value="Genomic_DNA"/>
</dbReference>
<dbReference type="GO" id="GO:0005975">
    <property type="term" value="P:carbohydrate metabolic process"/>
    <property type="evidence" value="ECO:0007669"/>
    <property type="project" value="InterPro"/>
</dbReference>
<accession>A0A382KVC9</accession>
<dbReference type="Gene3D" id="3.20.20.370">
    <property type="entry name" value="Glycoside hydrolase/deacetylase"/>
    <property type="match status" value="1"/>
</dbReference>